<organism evidence="3 4">
    <name type="scientific">Plectus sambesii</name>
    <dbReference type="NCBI Taxonomy" id="2011161"/>
    <lineage>
        <taxon>Eukaryota</taxon>
        <taxon>Metazoa</taxon>
        <taxon>Ecdysozoa</taxon>
        <taxon>Nematoda</taxon>
        <taxon>Chromadorea</taxon>
        <taxon>Plectida</taxon>
        <taxon>Plectina</taxon>
        <taxon>Plectoidea</taxon>
        <taxon>Plectidae</taxon>
        <taxon>Plectus</taxon>
    </lineage>
</organism>
<evidence type="ECO:0000256" key="2">
    <source>
        <dbReference type="SAM" id="SignalP"/>
    </source>
</evidence>
<evidence type="ECO:0000256" key="1">
    <source>
        <dbReference type="SAM" id="MobiDB-lite"/>
    </source>
</evidence>
<sequence>MEVTEFRIAFLLLLSLLIPSISAKLCGETKIPVRLAVTASGSLQMGCSKPTCFREKTKTNERSDPVCITTTWKTSCADRHQWFGGVTSYNLKKCCWYEGMKYSANIAKVNMIPGDEINGGAVLRSELENGFASSLVEAIDVKNKKKSEIDRSDQSFTHESNIAAPVELNPFNEDKTAPVEKNPLRSTKVSGVKVHGVETYEDYNEGAAGEDVEYEATESSHLEPPPRDGSPSSSSLGGHDIGLELPPSDQDGLADHGHEQAGGAEGCCGADDASSNGAGGSSGAGGANEAGGASGGGGGGGGGGSDPCYTSPSGHKCCSKEVEQMMKDMQKMVNKMDEHANETAIKREMMAFLKDESEKRFCESGSGMAFDVVIGNGEFGTMANVPKEEPNACKMDISLGRRRIVRSKRGIFKAISKLIVLVKQIGEHIFS</sequence>
<dbReference type="AlphaFoldDB" id="A0A914XA30"/>
<evidence type="ECO:0000313" key="4">
    <source>
        <dbReference type="WBParaSite" id="PSAMB.scaffold745size42139.g8316.t1"/>
    </source>
</evidence>
<dbReference type="Proteomes" id="UP000887566">
    <property type="component" value="Unplaced"/>
</dbReference>
<name>A0A914XA30_9BILA</name>
<accession>A0A914XA30</accession>
<feature type="chain" id="PRO_5038022719" evidence="2">
    <location>
        <begin position="24"/>
        <end position="431"/>
    </location>
</feature>
<dbReference type="WBParaSite" id="PSAMB.scaffold745size42139.g8316.t1">
    <property type="protein sequence ID" value="PSAMB.scaffold745size42139.g8316.t1"/>
    <property type="gene ID" value="PSAMB.scaffold745size42139.g8316"/>
</dbReference>
<keyword evidence="3" id="KW-1185">Reference proteome</keyword>
<feature type="region of interest" description="Disordered" evidence="1">
    <location>
        <begin position="169"/>
        <end position="287"/>
    </location>
</feature>
<evidence type="ECO:0000313" key="3">
    <source>
        <dbReference type="Proteomes" id="UP000887566"/>
    </source>
</evidence>
<feature type="compositionally biased region" description="Gly residues" evidence="1">
    <location>
        <begin position="277"/>
        <end position="287"/>
    </location>
</feature>
<feature type="signal peptide" evidence="2">
    <location>
        <begin position="1"/>
        <end position="23"/>
    </location>
</feature>
<proteinExistence type="predicted"/>
<feature type="compositionally biased region" description="Low complexity" evidence="1">
    <location>
        <begin position="229"/>
        <end position="238"/>
    </location>
</feature>
<feature type="compositionally biased region" description="Acidic residues" evidence="1">
    <location>
        <begin position="199"/>
        <end position="216"/>
    </location>
</feature>
<protein>
    <submittedName>
        <fullName evidence="4">Uncharacterized protein</fullName>
    </submittedName>
</protein>
<reference evidence="4" key="1">
    <citation type="submission" date="2022-11" db="UniProtKB">
        <authorList>
            <consortium name="WormBaseParasite"/>
        </authorList>
    </citation>
    <scope>IDENTIFICATION</scope>
</reference>
<feature type="compositionally biased region" description="Low complexity" evidence="1">
    <location>
        <begin position="267"/>
        <end position="276"/>
    </location>
</feature>
<keyword evidence="2" id="KW-0732">Signal</keyword>